<evidence type="ECO:0000313" key="14">
    <source>
        <dbReference type="Proteomes" id="UP001204579"/>
    </source>
</evidence>
<dbReference type="Gene3D" id="3.40.50.1100">
    <property type="match status" value="2"/>
</dbReference>
<dbReference type="PANTHER" id="PTHR48077">
    <property type="entry name" value="TRYPTOPHAN SYNTHASE-RELATED"/>
    <property type="match status" value="1"/>
</dbReference>
<evidence type="ECO:0000259" key="12">
    <source>
        <dbReference type="Pfam" id="PF00291"/>
    </source>
</evidence>
<gene>
    <name evidence="11 13" type="primary">trpB</name>
    <name evidence="13" type="ORF">NW209_07865</name>
</gene>
<keyword evidence="7 11" id="KW-0663">Pyridoxal phosphate</keyword>
<dbReference type="Pfam" id="PF00291">
    <property type="entry name" value="PALP"/>
    <property type="match status" value="1"/>
</dbReference>
<dbReference type="PROSITE" id="PS00168">
    <property type="entry name" value="TRP_SYNTHASE_BETA"/>
    <property type="match status" value="1"/>
</dbReference>
<dbReference type="InterPro" id="IPR006654">
    <property type="entry name" value="Trp_synth_beta"/>
</dbReference>
<sequence length="396" mass="43577">MKTYQVNEEGYYGNFGGAYIPEILHRCVTELKEAYLKVLESQDFQEEFAQLLRDYVGRPSPLYLAKRLSEKYGCKIYLKREDLNHTGAHKINNAIGQVLLAKRMGKKRIIAETGAGQHGVATATVCALMNMECVVYMGKTDVERQHVNVERMKMLGAKVVAVTSGNMTLKDATNEAIRDWCCHPADTYYVIGSTVGPHPYPDMVARLQSVISEEIKKQLQEHEGRDYPDYLMACVGGGSNAAGTIYHYIDDERVKIILAEAGGKGIDTNLSAATIHLGKLGIIHGSKTLVMQDEDGQIQEPYSISAGLDYPGIGPMHANLAHEHRATVLAINDDEAIRAAYELTLLEGIIPALESAHALGALPKVAFRPTDIVVLTVSGRGDKDIDTYLSHNPYQD</sequence>
<name>A0AAW5N5C9_9BACT</name>
<dbReference type="AlphaFoldDB" id="A0AAW5N5C9"/>
<comment type="function">
    <text evidence="11">The beta subunit is responsible for the synthesis of L-tryptophan from indole and L-serine.</text>
</comment>
<evidence type="ECO:0000256" key="3">
    <source>
        <dbReference type="ARBA" id="ARBA00009982"/>
    </source>
</evidence>
<dbReference type="HAMAP" id="MF_00133">
    <property type="entry name" value="Trp_synth_beta"/>
    <property type="match status" value="1"/>
</dbReference>
<comment type="caution">
    <text evidence="13">The sequence shown here is derived from an EMBL/GenBank/DDBJ whole genome shotgun (WGS) entry which is preliminary data.</text>
</comment>
<accession>A0AAW5N5C9</accession>
<organism evidence="13 14">
    <name type="scientific">Phocaeicola barnesiae</name>
    <dbReference type="NCBI Taxonomy" id="376804"/>
    <lineage>
        <taxon>Bacteria</taxon>
        <taxon>Pseudomonadati</taxon>
        <taxon>Bacteroidota</taxon>
        <taxon>Bacteroidia</taxon>
        <taxon>Bacteroidales</taxon>
        <taxon>Bacteroidaceae</taxon>
        <taxon>Phocaeicola</taxon>
    </lineage>
</organism>
<feature type="modified residue" description="N6-(pyridoxal phosphate)lysine" evidence="11">
    <location>
        <position position="90"/>
    </location>
</feature>
<reference evidence="13 14" key="1">
    <citation type="submission" date="2022-08" db="EMBL/GenBank/DDBJ databases">
        <authorList>
            <person name="Zeman M."/>
            <person name="Kubasova T."/>
        </authorList>
    </citation>
    <scope>NUCLEOTIDE SEQUENCE [LARGE SCALE GENOMIC DNA]</scope>
    <source>
        <strain evidence="13 14">ET62</strain>
    </source>
</reference>
<dbReference type="EC" id="4.2.1.20" evidence="11"/>
<evidence type="ECO:0000256" key="8">
    <source>
        <dbReference type="ARBA" id="ARBA00023141"/>
    </source>
</evidence>
<dbReference type="GeneID" id="82442309"/>
<dbReference type="FunFam" id="3.40.50.1100:FF:000004">
    <property type="entry name" value="Tryptophan synthase beta chain"/>
    <property type="match status" value="1"/>
</dbReference>
<feature type="domain" description="Tryptophan synthase beta chain-like PALP" evidence="12">
    <location>
        <begin position="57"/>
        <end position="379"/>
    </location>
</feature>
<dbReference type="RefSeq" id="WP_018709778.1">
    <property type="nucleotide sequence ID" value="NZ_CALULB010000004.1"/>
</dbReference>
<protein>
    <recommendedName>
        <fullName evidence="11">Tryptophan synthase beta chain</fullName>
        <ecNumber evidence="11">4.2.1.20</ecNumber>
    </recommendedName>
</protein>
<comment type="cofactor">
    <cofactor evidence="1 11">
        <name>pyridoxal 5'-phosphate</name>
        <dbReference type="ChEBI" id="CHEBI:597326"/>
    </cofactor>
</comment>
<comment type="pathway">
    <text evidence="2 11">Amino-acid biosynthesis; L-tryptophan biosynthesis; L-tryptophan from chorismate: step 5/5.</text>
</comment>
<dbReference type="GO" id="GO:0004834">
    <property type="term" value="F:tryptophan synthase activity"/>
    <property type="evidence" value="ECO:0007669"/>
    <property type="project" value="UniProtKB-UniRule"/>
</dbReference>
<dbReference type="NCBIfam" id="TIGR00263">
    <property type="entry name" value="trpB"/>
    <property type="match status" value="1"/>
</dbReference>
<dbReference type="Proteomes" id="UP001204579">
    <property type="component" value="Unassembled WGS sequence"/>
</dbReference>
<evidence type="ECO:0000256" key="6">
    <source>
        <dbReference type="ARBA" id="ARBA00022822"/>
    </source>
</evidence>
<dbReference type="SUPFAM" id="SSF53686">
    <property type="entry name" value="Tryptophan synthase beta subunit-like PLP-dependent enzymes"/>
    <property type="match status" value="1"/>
</dbReference>
<evidence type="ECO:0000313" key="13">
    <source>
        <dbReference type="EMBL" id="MCR8873928.1"/>
    </source>
</evidence>
<evidence type="ECO:0000256" key="7">
    <source>
        <dbReference type="ARBA" id="ARBA00022898"/>
    </source>
</evidence>
<evidence type="ECO:0000256" key="2">
    <source>
        <dbReference type="ARBA" id="ARBA00004733"/>
    </source>
</evidence>
<dbReference type="PANTHER" id="PTHR48077:SF3">
    <property type="entry name" value="TRYPTOPHAN SYNTHASE"/>
    <property type="match status" value="1"/>
</dbReference>
<evidence type="ECO:0000256" key="11">
    <source>
        <dbReference type="HAMAP-Rule" id="MF_00133"/>
    </source>
</evidence>
<keyword evidence="6 11" id="KW-0822">Tryptophan biosynthesis</keyword>
<keyword evidence="8 11" id="KW-0057">Aromatic amino acid biosynthesis</keyword>
<dbReference type="EMBL" id="JANRHJ010000008">
    <property type="protein sequence ID" value="MCR8873928.1"/>
    <property type="molecule type" value="Genomic_DNA"/>
</dbReference>
<evidence type="ECO:0000256" key="1">
    <source>
        <dbReference type="ARBA" id="ARBA00001933"/>
    </source>
</evidence>
<dbReference type="InterPro" id="IPR001926">
    <property type="entry name" value="TrpB-like_PALP"/>
</dbReference>
<comment type="subunit">
    <text evidence="4 11">Tetramer of two alpha and two beta chains.</text>
</comment>
<keyword evidence="9 11" id="KW-0456">Lyase</keyword>
<keyword evidence="5 11" id="KW-0028">Amino-acid biosynthesis</keyword>
<evidence type="ECO:0000256" key="10">
    <source>
        <dbReference type="ARBA" id="ARBA00049047"/>
    </source>
</evidence>
<dbReference type="CDD" id="cd06446">
    <property type="entry name" value="Trp-synth_B"/>
    <property type="match status" value="1"/>
</dbReference>
<evidence type="ECO:0000256" key="9">
    <source>
        <dbReference type="ARBA" id="ARBA00023239"/>
    </source>
</evidence>
<dbReference type="InterPro" id="IPR023026">
    <property type="entry name" value="Trp_synth_beta/beta-like"/>
</dbReference>
<dbReference type="GO" id="GO:0005737">
    <property type="term" value="C:cytoplasm"/>
    <property type="evidence" value="ECO:0007669"/>
    <property type="project" value="TreeGrafter"/>
</dbReference>
<comment type="similarity">
    <text evidence="3 11">Belongs to the TrpB family.</text>
</comment>
<keyword evidence="14" id="KW-1185">Reference proteome</keyword>
<dbReference type="FunFam" id="3.40.50.1100:FF:000001">
    <property type="entry name" value="Tryptophan synthase beta chain"/>
    <property type="match status" value="1"/>
</dbReference>
<proteinExistence type="inferred from homology"/>
<comment type="catalytic activity">
    <reaction evidence="10 11">
        <text>(1S,2R)-1-C-(indol-3-yl)glycerol 3-phosphate + L-serine = D-glyceraldehyde 3-phosphate + L-tryptophan + H2O</text>
        <dbReference type="Rhea" id="RHEA:10532"/>
        <dbReference type="ChEBI" id="CHEBI:15377"/>
        <dbReference type="ChEBI" id="CHEBI:33384"/>
        <dbReference type="ChEBI" id="CHEBI:57912"/>
        <dbReference type="ChEBI" id="CHEBI:58866"/>
        <dbReference type="ChEBI" id="CHEBI:59776"/>
        <dbReference type="EC" id="4.2.1.20"/>
    </reaction>
</comment>
<evidence type="ECO:0000256" key="5">
    <source>
        <dbReference type="ARBA" id="ARBA00022605"/>
    </source>
</evidence>
<dbReference type="PIRSF" id="PIRSF001413">
    <property type="entry name" value="Trp_syn_beta"/>
    <property type="match status" value="1"/>
</dbReference>
<evidence type="ECO:0000256" key="4">
    <source>
        <dbReference type="ARBA" id="ARBA00011270"/>
    </source>
</evidence>
<dbReference type="InterPro" id="IPR006653">
    <property type="entry name" value="Trp_synth_b_CS"/>
</dbReference>
<dbReference type="InterPro" id="IPR036052">
    <property type="entry name" value="TrpB-like_PALP_sf"/>
</dbReference>